<dbReference type="CDD" id="cd00082">
    <property type="entry name" value="HisKA"/>
    <property type="match status" value="1"/>
</dbReference>
<protein>
    <recommendedName>
        <fullName evidence="2">histidine kinase</fullName>
        <ecNumber evidence="2">2.7.13.3</ecNumber>
    </recommendedName>
</protein>
<feature type="domain" description="Histidine kinase" evidence="8">
    <location>
        <begin position="265"/>
        <end position="482"/>
    </location>
</feature>
<dbReference type="AlphaFoldDB" id="A0A7X0MGR0"/>
<dbReference type="EMBL" id="JACHCC010000001">
    <property type="protein sequence ID" value="MBB6498334.1"/>
    <property type="molecule type" value="Genomic_DNA"/>
</dbReference>
<dbReference type="GO" id="GO:0004721">
    <property type="term" value="F:phosphoprotein phosphatase activity"/>
    <property type="evidence" value="ECO:0007669"/>
    <property type="project" value="TreeGrafter"/>
</dbReference>
<dbReference type="CDD" id="cd00075">
    <property type="entry name" value="HATPase"/>
    <property type="match status" value="1"/>
</dbReference>
<dbReference type="Pfam" id="PF02518">
    <property type="entry name" value="HATPase_c"/>
    <property type="match status" value="1"/>
</dbReference>
<evidence type="ECO:0000256" key="3">
    <source>
        <dbReference type="ARBA" id="ARBA00022553"/>
    </source>
</evidence>
<dbReference type="Gene3D" id="3.30.565.10">
    <property type="entry name" value="Histidine kinase-like ATPase, C-terminal domain"/>
    <property type="match status" value="1"/>
</dbReference>
<dbReference type="InterPro" id="IPR036097">
    <property type="entry name" value="HisK_dim/P_sf"/>
</dbReference>
<dbReference type="SUPFAM" id="SSF47384">
    <property type="entry name" value="Homodimeric domain of signal transducing histidine kinase"/>
    <property type="match status" value="1"/>
</dbReference>
<dbReference type="PANTHER" id="PTHR45453:SF1">
    <property type="entry name" value="PHOSPHATE REGULON SENSOR PROTEIN PHOR"/>
    <property type="match status" value="1"/>
</dbReference>
<keyword evidence="6" id="KW-0902">Two-component regulatory system</keyword>
<dbReference type="Gene3D" id="1.10.287.130">
    <property type="match status" value="1"/>
</dbReference>
<evidence type="ECO:0000256" key="6">
    <source>
        <dbReference type="ARBA" id="ARBA00023012"/>
    </source>
</evidence>
<gene>
    <name evidence="9" type="ORF">HDF25_000458</name>
</gene>
<evidence type="ECO:0000313" key="10">
    <source>
        <dbReference type="Proteomes" id="UP000521017"/>
    </source>
</evidence>
<dbReference type="InterPro" id="IPR004358">
    <property type="entry name" value="Sig_transdc_His_kin-like_C"/>
</dbReference>
<dbReference type="EC" id="2.7.13.3" evidence="2"/>
<evidence type="ECO:0000256" key="4">
    <source>
        <dbReference type="ARBA" id="ARBA00022679"/>
    </source>
</evidence>
<dbReference type="RefSeq" id="WP_184622330.1">
    <property type="nucleotide sequence ID" value="NZ_JACHCC010000001.1"/>
</dbReference>
<comment type="catalytic activity">
    <reaction evidence="1">
        <text>ATP + protein L-histidine = ADP + protein N-phospho-L-histidine.</text>
        <dbReference type="EC" id="2.7.13.3"/>
    </reaction>
</comment>
<keyword evidence="7" id="KW-0472">Membrane</keyword>
<dbReference type="SUPFAM" id="SSF55874">
    <property type="entry name" value="ATPase domain of HSP90 chaperone/DNA topoisomerase II/histidine kinase"/>
    <property type="match status" value="1"/>
</dbReference>
<sequence>MKKKLRFIIGIMGLSLIGIFLLQAFWLNNSYKISMDQFKRDIATVLEQNSNAVVFNEAIQHGIYGDSSKVYTSGMIAKLSRLLLSMSDEQGKKHKTGLTITLAMTDSSTTKDTKDSLNKKSGTKDSKSKLFTVNTDSTYIAATLKSQVPSLRHRLDSLFKTKGISSRYALKLSNSNKKGGIYIDQPQLFKQIKAKEVPIRVGLMTPYVMQLAIESDNQYYFRKMQWILLASTLILIMVSCSFIYMLRTIFQQKKVAEIKSDFINNMTHEFKTPITTVALGIEAMKNFDVLRKPELAAEYLDICESEIKRVAEMVEKVLKLAAFERSEVSLNLQQINVVALIEEVINNMQLMLKNKGAKLVFNSAEPDYSIKADKTHLSGVIYNLIDNSIKYAGEHPLIEISCRKEETAFIIEFGDHGVGIPKQYQNKIFEKFFRVPTGDLAKVSGFGLGLSYVATIIQMHNGSITLNNTPDQGTHFTIKLLQ</sequence>
<evidence type="ECO:0000256" key="7">
    <source>
        <dbReference type="SAM" id="Phobius"/>
    </source>
</evidence>
<dbReference type="PRINTS" id="PR00344">
    <property type="entry name" value="BCTRLSENSOR"/>
</dbReference>
<dbReference type="InterPro" id="IPR050351">
    <property type="entry name" value="BphY/WalK/GraS-like"/>
</dbReference>
<reference evidence="9 10" key="1">
    <citation type="submission" date="2020-08" db="EMBL/GenBank/DDBJ databases">
        <title>Genomic Encyclopedia of Type Strains, Phase IV (KMG-V): Genome sequencing to study the core and pangenomes of soil and plant-associated prokaryotes.</title>
        <authorList>
            <person name="Whitman W."/>
        </authorList>
    </citation>
    <scope>NUCLEOTIDE SEQUENCE [LARGE SCALE GENOMIC DNA]</scope>
    <source>
        <strain evidence="9 10">M2T3</strain>
    </source>
</reference>
<dbReference type="PROSITE" id="PS50109">
    <property type="entry name" value="HIS_KIN"/>
    <property type="match status" value="1"/>
</dbReference>
<dbReference type="Proteomes" id="UP000521017">
    <property type="component" value="Unassembled WGS sequence"/>
</dbReference>
<dbReference type="InterPro" id="IPR003594">
    <property type="entry name" value="HATPase_dom"/>
</dbReference>
<keyword evidence="7" id="KW-0812">Transmembrane</keyword>
<dbReference type="InterPro" id="IPR005467">
    <property type="entry name" value="His_kinase_dom"/>
</dbReference>
<dbReference type="FunFam" id="3.30.565.10:FF:000006">
    <property type="entry name" value="Sensor histidine kinase WalK"/>
    <property type="match status" value="1"/>
</dbReference>
<dbReference type="Pfam" id="PF00512">
    <property type="entry name" value="HisKA"/>
    <property type="match status" value="1"/>
</dbReference>
<comment type="caution">
    <text evidence="9">The sequence shown here is derived from an EMBL/GenBank/DDBJ whole genome shotgun (WGS) entry which is preliminary data.</text>
</comment>
<dbReference type="GO" id="GO:0005886">
    <property type="term" value="C:plasma membrane"/>
    <property type="evidence" value="ECO:0007669"/>
    <property type="project" value="TreeGrafter"/>
</dbReference>
<dbReference type="InterPro" id="IPR036890">
    <property type="entry name" value="HATPase_C_sf"/>
</dbReference>
<dbReference type="PANTHER" id="PTHR45453">
    <property type="entry name" value="PHOSPHATE REGULON SENSOR PROTEIN PHOR"/>
    <property type="match status" value="1"/>
</dbReference>
<keyword evidence="5 9" id="KW-0418">Kinase</keyword>
<keyword evidence="7" id="KW-1133">Transmembrane helix</keyword>
<dbReference type="SMART" id="SM00387">
    <property type="entry name" value="HATPase_c"/>
    <property type="match status" value="1"/>
</dbReference>
<proteinExistence type="predicted"/>
<keyword evidence="4 9" id="KW-0808">Transferase</keyword>
<evidence type="ECO:0000256" key="2">
    <source>
        <dbReference type="ARBA" id="ARBA00012438"/>
    </source>
</evidence>
<dbReference type="InterPro" id="IPR003661">
    <property type="entry name" value="HisK_dim/P_dom"/>
</dbReference>
<evidence type="ECO:0000313" key="9">
    <source>
        <dbReference type="EMBL" id="MBB6498334.1"/>
    </source>
</evidence>
<evidence type="ECO:0000256" key="1">
    <source>
        <dbReference type="ARBA" id="ARBA00000085"/>
    </source>
</evidence>
<feature type="transmembrane region" description="Helical" evidence="7">
    <location>
        <begin position="226"/>
        <end position="246"/>
    </location>
</feature>
<accession>A0A7X0MGR0</accession>
<keyword evidence="3" id="KW-0597">Phosphoprotein</keyword>
<evidence type="ECO:0000259" key="8">
    <source>
        <dbReference type="PROSITE" id="PS50109"/>
    </source>
</evidence>
<dbReference type="SMART" id="SM00388">
    <property type="entry name" value="HisKA"/>
    <property type="match status" value="1"/>
</dbReference>
<organism evidence="9 10">
    <name type="scientific">Pedobacter cryoconitis</name>
    <dbReference type="NCBI Taxonomy" id="188932"/>
    <lineage>
        <taxon>Bacteria</taxon>
        <taxon>Pseudomonadati</taxon>
        <taxon>Bacteroidota</taxon>
        <taxon>Sphingobacteriia</taxon>
        <taxon>Sphingobacteriales</taxon>
        <taxon>Sphingobacteriaceae</taxon>
        <taxon>Pedobacter</taxon>
    </lineage>
</organism>
<dbReference type="GO" id="GO:0016036">
    <property type="term" value="P:cellular response to phosphate starvation"/>
    <property type="evidence" value="ECO:0007669"/>
    <property type="project" value="TreeGrafter"/>
</dbReference>
<evidence type="ECO:0000256" key="5">
    <source>
        <dbReference type="ARBA" id="ARBA00022777"/>
    </source>
</evidence>
<dbReference type="GO" id="GO:0000155">
    <property type="term" value="F:phosphorelay sensor kinase activity"/>
    <property type="evidence" value="ECO:0007669"/>
    <property type="project" value="InterPro"/>
</dbReference>
<name>A0A7X0MGR0_9SPHI</name>
<feature type="transmembrane region" description="Helical" evidence="7">
    <location>
        <begin position="7"/>
        <end position="27"/>
    </location>
</feature>